<feature type="region of interest" description="Disordered" evidence="3">
    <location>
        <begin position="56"/>
        <end position="106"/>
    </location>
</feature>
<reference evidence="4" key="1">
    <citation type="submission" date="2020-02" db="EMBL/GenBank/DDBJ databases">
        <authorList>
            <person name="Meier V. D."/>
        </authorList>
    </citation>
    <scope>NUCLEOTIDE SEQUENCE</scope>
    <source>
        <strain evidence="4">AVDCRST_MAG72</strain>
    </source>
</reference>
<protein>
    <recommendedName>
        <fullName evidence="5">Serine esterase</fullName>
    </recommendedName>
</protein>
<dbReference type="PANTHER" id="PTHR43037">
    <property type="entry name" value="UNNAMED PRODUCT-RELATED"/>
    <property type="match status" value="1"/>
</dbReference>
<keyword evidence="2" id="KW-0378">Hydrolase</keyword>
<gene>
    <name evidence="4" type="ORF">AVDCRST_MAG72-895</name>
</gene>
<name>A0A6J4LZI6_9ACTN</name>
<evidence type="ECO:0008006" key="5">
    <source>
        <dbReference type="Google" id="ProtNLM"/>
    </source>
</evidence>
<dbReference type="InterPro" id="IPR050955">
    <property type="entry name" value="Plant_Biomass_Hydrol_Est"/>
</dbReference>
<accession>A0A6J4LZI6</accession>
<dbReference type="EMBL" id="CADCUJ010000039">
    <property type="protein sequence ID" value="CAA9342217.1"/>
    <property type="molecule type" value="Genomic_DNA"/>
</dbReference>
<sequence>MEGARTARGSNERRCPAAVSSSRDVDICSRRAVLTGGLAFGLTWVVGGCQEGGEELTADAPLGGRDSGKEGGLSQGRLRFRPDAPSGTTGRTGEITLRPRPEAPQAYGYVPPAVEDGPVRLVLFLHGAGGDASRSVNALRSFADEERLLLLAPQSTGTTWDAIGGEFGADVENIDRLLAKAAAAYPVRSYTVAGFSDGGSYALSLGIGNGDVFDSVMAFSPCFSAAEIRTGRPRFFVSHGTEDEVLPIDQCSRQIVARLRQNGYVVTFEEFAGGHKNSPEIKDKAIDWLGHGARAG</sequence>
<dbReference type="GO" id="GO:0016787">
    <property type="term" value="F:hydrolase activity"/>
    <property type="evidence" value="ECO:0007669"/>
    <property type="project" value="UniProtKB-KW"/>
</dbReference>
<evidence type="ECO:0000256" key="2">
    <source>
        <dbReference type="ARBA" id="ARBA00022801"/>
    </source>
</evidence>
<dbReference type="Gene3D" id="3.40.50.1820">
    <property type="entry name" value="alpha/beta hydrolase"/>
    <property type="match status" value="1"/>
</dbReference>
<dbReference type="PANTHER" id="PTHR43037:SF5">
    <property type="entry name" value="FERULOYL ESTERASE"/>
    <property type="match status" value="1"/>
</dbReference>
<evidence type="ECO:0000256" key="3">
    <source>
        <dbReference type="SAM" id="MobiDB-lite"/>
    </source>
</evidence>
<dbReference type="Pfam" id="PF00756">
    <property type="entry name" value="Esterase"/>
    <property type="match status" value="1"/>
</dbReference>
<proteinExistence type="predicted"/>
<feature type="region of interest" description="Disordered" evidence="3">
    <location>
        <begin position="1"/>
        <end position="20"/>
    </location>
</feature>
<dbReference type="InterPro" id="IPR029058">
    <property type="entry name" value="AB_hydrolase_fold"/>
</dbReference>
<dbReference type="InterPro" id="IPR000801">
    <property type="entry name" value="Esterase-like"/>
</dbReference>
<dbReference type="AlphaFoldDB" id="A0A6J4LZI6"/>
<evidence type="ECO:0000256" key="1">
    <source>
        <dbReference type="ARBA" id="ARBA00022729"/>
    </source>
</evidence>
<evidence type="ECO:0000313" key="4">
    <source>
        <dbReference type="EMBL" id="CAA9342217.1"/>
    </source>
</evidence>
<dbReference type="SUPFAM" id="SSF53474">
    <property type="entry name" value="alpha/beta-Hydrolases"/>
    <property type="match status" value="1"/>
</dbReference>
<keyword evidence="1" id="KW-0732">Signal</keyword>
<organism evidence="4">
    <name type="scientific">uncultured Nocardioidaceae bacterium</name>
    <dbReference type="NCBI Taxonomy" id="253824"/>
    <lineage>
        <taxon>Bacteria</taxon>
        <taxon>Bacillati</taxon>
        <taxon>Actinomycetota</taxon>
        <taxon>Actinomycetes</taxon>
        <taxon>Propionibacteriales</taxon>
        <taxon>Nocardioidaceae</taxon>
        <taxon>environmental samples</taxon>
    </lineage>
</organism>